<evidence type="ECO:0000313" key="3">
    <source>
        <dbReference type="Proteomes" id="UP000596742"/>
    </source>
</evidence>
<keyword evidence="1" id="KW-0472">Membrane</keyword>
<dbReference type="Proteomes" id="UP000596742">
    <property type="component" value="Unassembled WGS sequence"/>
</dbReference>
<evidence type="ECO:0000256" key="1">
    <source>
        <dbReference type="SAM" id="Phobius"/>
    </source>
</evidence>
<protein>
    <submittedName>
        <fullName evidence="2">Uncharacterized protein</fullName>
    </submittedName>
</protein>
<comment type="caution">
    <text evidence="2">The sequence shown here is derived from an EMBL/GenBank/DDBJ whole genome shotgun (WGS) entry which is preliminary data.</text>
</comment>
<dbReference type="EMBL" id="UYJE01004813">
    <property type="protein sequence ID" value="VDI31657.1"/>
    <property type="molecule type" value="Genomic_DNA"/>
</dbReference>
<feature type="transmembrane region" description="Helical" evidence="1">
    <location>
        <begin position="124"/>
        <end position="146"/>
    </location>
</feature>
<gene>
    <name evidence="2" type="ORF">MGAL_10B035328</name>
</gene>
<organism evidence="2 3">
    <name type="scientific">Mytilus galloprovincialis</name>
    <name type="common">Mediterranean mussel</name>
    <dbReference type="NCBI Taxonomy" id="29158"/>
    <lineage>
        <taxon>Eukaryota</taxon>
        <taxon>Metazoa</taxon>
        <taxon>Spiralia</taxon>
        <taxon>Lophotrochozoa</taxon>
        <taxon>Mollusca</taxon>
        <taxon>Bivalvia</taxon>
        <taxon>Autobranchia</taxon>
        <taxon>Pteriomorphia</taxon>
        <taxon>Mytilida</taxon>
        <taxon>Mytiloidea</taxon>
        <taxon>Mytilidae</taxon>
        <taxon>Mytilinae</taxon>
        <taxon>Mytilus</taxon>
    </lineage>
</organism>
<keyword evidence="1" id="KW-1133">Transmembrane helix</keyword>
<keyword evidence="1" id="KW-0812">Transmembrane</keyword>
<name>A0A8B6ECC4_MYTGA</name>
<accession>A0A8B6ECC4</accession>
<dbReference type="AlphaFoldDB" id="A0A8B6ECC4"/>
<sequence length="197" mass="21551">MAATTVDVAEPVPGLRETVPVSVNNDESTTKLTQTILDSKSFLKEHATQEPTALRLTQESTSIAINTNLEPEFTVVQTEQKSDVLRMTLPKNTDHRVNPSEETTIRNVQQQQLVNNVKISGTPLTPITAVTVVGVSAVGVLAYFGVAKLATKLRWSSAVTPIDQRGSDVTRLCIPKDNEYALTFRPSEDDEVSLVYN</sequence>
<keyword evidence="3" id="KW-1185">Reference proteome</keyword>
<reference evidence="2" key="1">
    <citation type="submission" date="2018-11" db="EMBL/GenBank/DDBJ databases">
        <authorList>
            <person name="Alioto T."/>
            <person name="Alioto T."/>
        </authorList>
    </citation>
    <scope>NUCLEOTIDE SEQUENCE</scope>
</reference>
<dbReference type="OrthoDB" id="6149777at2759"/>
<evidence type="ECO:0000313" key="2">
    <source>
        <dbReference type="EMBL" id="VDI31657.1"/>
    </source>
</evidence>
<proteinExistence type="predicted"/>